<reference evidence="1" key="1">
    <citation type="journal article" date="2015" name="Nature">
        <title>Complex archaea that bridge the gap between prokaryotes and eukaryotes.</title>
        <authorList>
            <person name="Spang A."/>
            <person name="Saw J.H."/>
            <person name="Jorgensen S.L."/>
            <person name="Zaremba-Niedzwiedzka K."/>
            <person name="Martijn J."/>
            <person name="Lind A.E."/>
            <person name="van Eijk R."/>
            <person name="Schleper C."/>
            <person name="Guy L."/>
            <person name="Ettema T.J."/>
        </authorList>
    </citation>
    <scope>NUCLEOTIDE SEQUENCE</scope>
</reference>
<sequence length="62" mass="6944">MTGPEEQRCREAFNHSLSELVRAFHKLGLSRETLVLSLCGSAFALLKHPGPHHGDKDREDAF</sequence>
<dbReference type="AlphaFoldDB" id="A0A0F9U2W8"/>
<comment type="caution">
    <text evidence="1">The sequence shown here is derived from an EMBL/GenBank/DDBJ whole genome shotgun (WGS) entry which is preliminary data.</text>
</comment>
<protein>
    <submittedName>
        <fullName evidence="1">Uncharacterized protein</fullName>
    </submittedName>
</protein>
<gene>
    <name evidence="1" type="ORF">LCGC14_0273050</name>
</gene>
<evidence type="ECO:0000313" key="1">
    <source>
        <dbReference type="EMBL" id="KKN85894.1"/>
    </source>
</evidence>
<proteinExistence type="predicted"/>
<dbReference type="EMBL" id="LAZR01000153">
    <property type="protein sequence ID" value="KKN85894.1"/>
    <property type="molecule type" value="Genomic_DNA"/>
</dbReference>
<organism evidence="1">
    <name type="scientific">marine sediment metagenome</name>
    <dbReference type="NCBI Taxonomy" id="412755"/>
    <lineage>
        <taxon>unclassified sequences</taxon>
        <taxon>metagenomes</taxon>
        <taxon>ecological metagenomes</taxon>
    </lineage>
</organism>
<name>A0A0F9U2W8_9ZZZZ</name>
<accession>A0A0F9U2W8</accession>